<dbReference type="SUPFAM" id="SSF52374">
    <property type="entry name" value="Nucleotidylyl transferase"/>
    <property type="match status" value="1"/>
</dbReference>
<dbReference type="InterPro" id="IPR014729">
    <property type="entry name" value="Rossmann-like_a/b/a_fold"/>
</dbReference>
<dbReference type="Gene3D" id="3.40.50.620">
    <property type="entry name" value="HUPs"/>
    <property type="match status" value="1"/>
</dbReference>
<keyword evidence="3" id="KW-0547">Nucleotide-binding</keyword>
<proteinExistence type="inferred from homology"/>
<keyword evidence="5" id="KW-1185">Reference proteome</keyword>
<keyword evidence="3" id="KW-0067">ATP-binding</keyword>
<comment type="function">
    <text evidence="3">Catalyzes the formation of N(4)-acetylcytidine (ac(4)C) at the wobble position of elongator tRNA(Met), using acetate and ATP as substrates. First activates an acetate ion to form acetyladenylate (Ac-AMP) and then transfers the acetyl group to tRNA to form ac(4)C34.</text>
</comment>
<evidence type="ECO:0000313" key="4">
    <source>
        <dbReference type="EMBL" id="BDR56230.1"/>
    </source>
</evidence>
<name>A0AAU9D488_9LACO</name>
<dbReference type="GO" id="GO:0005737">
    <property type="term" value="C:cytoplasm"/>
    <property type="evidence" value="ECO:0007669"/>
    <property type="project" value="UniProtKB-SubCell"/>
</dbReference>
<comment type="caution">
    <text evidence="3">Lacks conserved residue(s) required for the propagation of feature annotation.</text>
</comment>
<gene>
    <name evidence="3" type="primary">tmcAL</name>
    <name evidence="4" type="ORF">KIMC2_07920</name>
</gene>
<dbReference type="GO" id="GO:0006400">
    <property type="term" value="P:tRNA modification"/>
    <property type="evidence" value="ECO:0007669"/>
    <property type="project" value="UniProtKB-UniRule"/>
</dbReference>
<keyword evidence="1 3" id="KW-0436">Ligase</keyword>
<keyword evidence="2 3" id="KW-0819">tRNA processing</keyword>
<dbReference type="RefSeq" id="WP_317698117.1">
    <property type="nucleotide sequence ID" value="NZ_AP026801.1"/>
</dbReference>
<reference evidence="4 5" key="1">
    <citation type="journal article" date="2023" name="Microbiol. Spectr.">
        <title>Symbiosis of Carpenter Bees with Uncharacterized Lactic Acid Bacteria Showing NAD Auxotrophy.</title>
        <authorList>
            <person name="Kawasaki S."/>
            <person name="Ozawa K."/>
            <person name="Mori T."/>
            <person name="Yamamoto A."/>
            <person name="Ito M."/>
            <person name="Ohkuma M."/>
            <person name="Sakamoto M."/>
            <person name="Matsutani M."/>
        </authorList>
    </citation>
    <scope>NUCLEOTIDE SEQUENCE [LARGE SCALE GENOMIC DNA]</scope>
    <source>
        <strain evidence="4 5">KimC2</strain>
    </source>
</reference>
<dbReference type="GO" id="GO:0016879">
    <property type="term" value="F:ligase activity, forming carbon-nitrogen bonds"/>
    <property type="evidence" value="ECO:0007669"/>
    <property type="project" value="UniProtKB-UniRule"/>
</dbReference>
<dbReference type="KEGG" id="xak:KIMC2_07920"/>
<dbReference type="Pfam" id="PF05636">
    <property type="entry name" value="HIGH_NTase1"/>
    <property type="match status" value="1"/>
</dbReference>
<dbReference type="InterPro" id="IPR008513">
    <property type="entry name" value="tRNA(Met)_cyd_acetate_ligase"/>
</dbReference>
<comment type="catalytic activity">
    <reaction evidence="3">
        <text>cytidine(34) in elongator tRNA(Met) + acetate + ATP = N(4)-acetylcytidine(34) in elongator tRNA(Met) + AMP + diphosphate</text>
        <dbReference type="Rhea" id="RHEA:58144"/>
        <dbReference type="Rhea" id="RHEA-COMP:10693"/>
        <dbReference type="Rhea" id="RHEA-COMP:10694"/>
        <dbReference type="ChEBI" id="CHEBI:30089"/>
        <dbReference type="ChEBI" id="CHEBI:30616"/>
        <dbReference type="ChEBI" id="CHEBI:33019"/>
        <dbReference type="ChEBI" id="CHEBI:74900"/>
        <dbReference type="ChEBI" id="CHEBI:82748"/>
        <dbReference type="ChEBI" id="CHEBI:456215"/>
    </reaction>
</comment>
<organism evidence="4 5">
    <name type="scientific">Xylocopilactobacillus apis</name>
    <dbReference type="NCBI Taxonomy" id="2932183"/>
    <lineage>
        <taxon>Bacteria</taxon>
        <taxon>Bacillati</taxon>
        <taxon>Bacillota</taxon>
        <taxon>Bacilli</taxon>
        <taxon>Lactobacillales</taxon>
        <taxon>Lactobacillaceae</taxon>
        <taxon>Xylocopilactobacillus</taxon>
    </lineage>
</organism>
<dbReference type="HAMAP" id="MF_01539">
    <property type="entry name" value="TmcAL"/>
    <property type="match status" value="1"/>
</dbReference>
<accession>A0AAU9D488</accession>
<feature type="binding site" evidence="3">
    <location>
        <position position="182"/>
    </location>
    <ligand>
        <name>ATP</name>
        <dbReference type="ChEBI" id="CHEBI:30616"/>
    </ligand>
</feature>
<comment type="subcellular location">
    <subcellularLocation>
        <location evidence="3">Cytoplasm</location>
    </subcellularLocation>
</comment>
<feature type="binding site" evidence="3">
    <location>
        <begin position="11"/>
        <end position="24"/>
    </location>
    <ligand>
        <name>ATP</name>
        <dbReference type="ChEBI" id="CHEBI:30616"/>
    </ligand>
</feature>
<dbReference type="AlphaFoldDB" id="A0AAU9D488"/>
<feature type="binding site" evidence="3">
    <location>
        <position position="157"/>
    </location>
    <ligand>
        <name>ATP</name>
        <dbReference type="ChEBI" id="CHEBI:30616"/>
    </ligand>
</feature>
<feature type="binding site" evidence="3">
    <location>
        <position position="105"/>
    </location>
    <ligand>
        <name>ATP</name>
        <dbReference type="ChEBI" id="CHEBI:30616"/>
    </ligand>
</feature>
<keyword evidence="3" id="KW-0820">tRNA-binding</keyword>
<dbReference type="PANTHER" id="PTHR37825:SF1">
    <property type="entry name" value="TRNA(MET) CYTIDINE ACETATE LIGASE"/>
    <property type="match status" value="1"/>
</dbReference>
<evidence type="ECO:0000313" key="5">
    <source>
        <dbReference type="Proteomes" id="UP001321804"/>
    </source>
</evidence>
<dbReference type="Proteomes" id="UP001321804">
    <property type="component" value="Chromosome"/>
</dbReference>
<protein>
    <recommendedName>
        <fullName evidence="3">tRNA(Met) cytidine acetate ligase</fullName>
        <ecNumber evidence="3">6.3.4.-</ecNumber>
    </recommendedName>
</protein>
<dbReference type="GO" id="GO:0005524">
    <property type="term" value="F:ATP binding"/>
    <property type="evidence" value="ECO:0007669"/>
    <property type="project" value="UniProtKB-KW"/>
</dbReference>
<evidence type="ECO:0000256" key="2">
    <source>
        <dbReference type="ARBA" id="ARBA00022694"/>
    </source>
</evidence>
<evidence type="ECO:0000256" key="3">
    <source>
        <dbReference type="HAMAP-Rule" id="MF_01539"/>
    </source>
</evidence>
<comment type="similarity">
    <text evidence="3">Belongs to the TmcAL family.</text>
</comment>
<evidence type="ECO:0000256" key="1">
    <source>
        <dbReference type="ARBA" id="ARBA00022598"/>
    </source>
</evidence>
<dbReference type="EMBL" id="AP026801">
    <property type="protein sequence ID" value="BDR56230.1"/>
    <property type="molecule type" value="Genomic_DNA"/>
</dbReference>
<dbReference type="PANTHER" id="PTHR37825">
    <property type="entry name" value="TRNA(MET) CYTIDINE ACETATE LIGASE"/>
    <property type="match status" value="1"/>
</dbReference>
<dbReference type="GO" id="GO:0000049">
    <property type="term" value="F:tRNA binding"/>
    <property type="evidence" value="ECO:0007669"/>
    <property type="project" value="UniProtKB-KW"/>
</dbReference>
<sequence>MQEKIKVLGIIAEYNPFHLGHLWQLNEAKRIVNPDVTVIILGGNYTQRGEMSILRREDKVKLALNFGADLVVGIPFFSNIQAVNEFAMGSVAVAKKLKITHLAFGSEQPNFPYLTKADEYLQSSVSNNPEIKFKNENYANNLAFNFEKFSIFLKEANHLLGFYYALAAQKLNFPVELIPIKRAVEEVSSSKIRGLLKDNRIKEIEKMVPFETISFLSSKSISNFESTFAIVKAKLLLESEDELKDIFLLPEELLKRCKKIVKSSNDYENFIHALKTKRYTLTRIKRIYLYLLLGIRDKVDDNSTLLRVWGFNHKGEEYLSLIKKSTNLITNPHRSDYENSRSLKFEYQANEFYDFIMNKESSRLVIER</sequence>
<keyword evidence="3" id="KW-0963">Cytoplasm</keyword>
<keyword evidence="3" id="KW-0694">RNA-binding</keyword>
<dbReference type="EC" id="6.3.4.-" evidence="3"/>